<dbReference type="OrthoDB" id="3173376at2"/>
<proteinExistence type="predicted"/>
<dbReference type="InterPro" id="IPR036271">
    <property type="entry name" value="Tet_transcr_reg_TetR-rel_C_sf"/>
</dbReference>
<dbReference type="STRING" id="1210090.GCA_001613185_03196"/>
<evidence type="ECO:0000313" key="3">
    <source>
        <dbReference type="Proteomes" id="UP000252586"/>
    </source>
</evidence>
<name>A0A366E1S3_9NOCA</name>
<protein>
    <submittedName>
        <fullName evidence="2">TetR family transcriptional regulator</fullName>
    </submittedName>
</protein>
<evidence type="ECO:0000313" key="2">
    <source>
        <dbReference type="EMBL" id="RBO96085.1"/>
    </source>
</evidence>
<gene>
    <name evidence="2" type="ORF">DFR74_10196</name>
</gene>
<feature type="region of interest" description="Disordered" evidence="1">
    <location>
        <begin position="1"/>
        <end position="27"/>
    </location>
</feature>
<dbReference type="AlphaFoldDB" id="A0A366E1S3"/>
<dbReference type="RefSeq" id="WP_113974900.1">
    <property type="nucleotide sequence ID" value="NZ_CP107943.1"/>
</dbReference>
<dbReference type="SUPFAM" id="SSF48498">
    <property type="entry name" value="Tetracyclin repressor-like, C-terminal domain"/>
    <property type="match status" value="1"/>
</dbReference>
<comment type="caution">
    <text evidence="2">The sequence shown here is derived from an EMBL/GenBank/DDBJ whole genome shotgun (WGS) entry which is preliminary data.</text>
</comment>
<dbReference type="InterPro" id="IPR009057">
    <property type="entry name" value="Homeodomain-like_sf"/>
</dbReference>
<keyword evidence="3" id="KW-1185">Reference proteome</keyword>
<evidence type="ECO:0000256" key="1">
    <source>
        <dbReference type="SAM" id="MobiDB-lite"/>
    </source>
</evidence>
<organism evidence="2 3">
    <name type="scientific">Nocardia puris</name>
    <dbReference type="NCBI Taxonomy" id="208602"/>
    <lineage>
        <taxon>Bacteria</taxon>
        <taxon>Bacillati</taxon>
        <taxon>Actinomycetota</taxon>
        <taxon>Actinomycetes</taxon>
        <taxon>Mycobacteriales</taxon>
        <taxon>Nocardiaceae</taxon>
        <taxon>Nocardia</taxon>
    </lineage>
</organism>
<reference evidence="2 3" key="1">
    <citation type="submission" date="2018-06" db="EMBL/GenBank/DDBJ databases">
        <title>Genomic Encyclopedia of Type Strains, Phase IV (KMG-IV): sequencing the most valuable type-strain genomes for metagenomic binning, comparative biology and taxonomic classification.</title>
        <authorList>
            <person name="Goeker M."/>
        </authorList>
    </citation>
    <scope>NUCLEOTIDE SEQUENCE [LARGE SCALE GENOMIC DNA]</scope>
    <source>
        <strain evidence="2 3">DSM 44599</strain>
    </source>
</reference>
<dbReference type="Gene3D" id="1.10.357.10">
    <property type="entry name" value="Tetracycline Repressor, domain 2"/>
    <property type="match status" value="1"/>
</dbReference>
<dbReference type="SUPFAM" id="SSF46689">
    <property type="entry name" value="Homeodomain-like"/>
    <property type="match status" value="1"/>
</dbReference>
<accession>A0A366E1S3</accession>
<dbReference type="EMBL" id="QNRE01000001">
    <property type="protein sequence ID" value="RBO96085.1"/>
    <property type="molecule type" value="Genomic_DNA"/>
</dbReference>
<dbReference type="Proteomes" id="UP000252586">
    <property type="component" value="Unassembled WGS sequence"/>
</dbReference>
<sequence>MSATASNARRDQAVRRARGPRTGADESPLTAHDIVAAGVRLTAARGLAGWSTRDLAAEVGCWPTAIVHRVGARHDVELAVVDAIVRQISLPAPDLTWRPWFTAVLDALRVTLTAHPGVARWLGIAAPLVPSVITLIDTGVAKLADAGLGDEAPAAHITLLNTAVHLIAAEDERDADPKLLASLGESLVALRDSPDHPGAARMAAALTGGFHRDEIYRYCVDRALDGVATRIAAVGSFPGRADGPEPPVRA</sequence>